<gene>
    <name evidence="1" type="ORF">KIV56_04595</name>
</gene>
<name>A0ABY7NDZ5_9MICO</name>
<reference evidence="1 2" key="1">
    <citation type="submission" date="2021-05" db="EMBL/GenBank/DDBJ databases">
        <authorList>
            <person name="Kumar R."/>
            <person name="Kumar A."/>
            <person name="Mukhia S."/>
        </authorList>
    </citation>
    <scope>NUCLEOTIDE SEQUENCE [LARGE SCALE GENOMIC DNA]</scope>
    <source>
        <strain evidence="1 2">ERMR7:08</strain>
    </source>
</reference>
<keyword evidence="2" id="KW-1185">Reference proteome</keyword>
<evidence type="ECO:0008006" key="3">
    <source>
        <dbReference type="Google" id="ProtNLM"/>
    </source>
</evidence>
<protein>
    <recommendedName>
        <fullName evidence="3">Antitoxin VbhA domain-containing protein</fullName>
    </recommendedName>
</protein>
<accession>A0ABY7NDZ5</accession>
<evidence type="ECO:0000313" key="2">
    <source>
        <dbReference type="Proteomes" id="UP001212421"/>
    </source>
</evidence>
<proteinExistence type="predicted"/>
<dbReference type="Proteomes" id="UP001212421">
    <property type="component" value="Chromosome"/>
</dbReference>
<dbReference type="RefSeq" id="WP_281535353.1">
    <property type="nucleotide sequence ID" value="NZ_CP075584.1"/>
</dbReference>
<evidence type="ECO:0000313" key="1">
    <source>
        <dbReference type="EMBL" id="WBM80681.1"/>
    </source>
</evidence>
<organism evidence="1 2">
    <name type="scientific">Cryobacterium breve</name>
    <dbReference type="NCBI Taxonomy" id="1259258"/>
    <lineage>
        <taxon>Bacteria</taxon>
        <taxon>Bacillati</taxon>
        <taxon>Actinomycetota</taxon>
        <taxon>Actinomycetes</taxon>
        <taxon>Micrococcales</taxon>
        <taxon>Microbacteriaceae</taxon>
        <taxon>Cryobacterium</taxon>
    </lineage>
</organism>
<sequence length="66" mass="7311">MSSRTLTPDEVDARLIEIEKSAELAGHEPNTGNVDRCRRILLGELTLEGSRAEIDAKYRQAPTSDN</sequence>
<dbReference type="EMBL" id="CP075584">
    <property type="protein sequence ID" value="WBM80681.1"/>
    <property type="molecule type" value="Genomic_DNA"/>
</dbReference>